<protein>
    <recommendedName>
        <fullName evidence="5">DUF998 domain-containing protein</fullName>
    </recommendedName>
</protein>
<feature type="compositionally biased region" description="Low complexity" evidence="1">
    <location>
        <begin position="100"/>
        <end position="110"/>
    </location>
</feature>
<feature type="transmembrane region" description="Helical" evidence="2">
    <location>
        <begin position="62"/>
        <end position="79"/>
    </location>
</feature>
<proteinExistence type="predicted"/>
<evidence type="ECO:0000313" key="3">
    <source>
        <dbReference type="EMBL" id="MBM6401120.1"/>
    </source>
</evidence>
<keyword evidence="2" id="KW-0812">Transmembrane</keyword>
<dbReference type="Proteomes" id="UP001430172">
    <property type="component" value="Unassembled WGS sequence"/>
</dbReference>
<dbReference type="RefSeq" id="WP_204131575.1">
    <property type="nucleotide sequence ID" value="NZ_JAFDVD010000012.1"/>
</dbReference>
<keyword evidence="2" id="KW-0472">Membrane</keyword>
<reference evidence="3" key="1">
    <citation type="submission" date="2021-02" db="EMBL/GenBank/DDBJ databases">
        <title>Phycicoccus sp. MQZ13P-5T, whole genome shotgun sequence.</title>
        <authorList>
            <person name="Tuo L."/>
        </authorList>
    </citation>
    <scope>NUCLEOTIDE SEQUENCE</scope>
    <source>
        <strain evidence="3">MQZ13P-5</strain>
    </source>
</reference>
<gene>
    <name evidence="3" type="ORF">JQN70_12025</name>
</gene>
<evidence type="ECO:0000256" key="1">
    <source>
        <dbReference type="SAM" id="MobiDB-lite"/>
    </source>
</evidence>
<evidence type="ECO:0008006" key="5">
    <source>
        <dbReference type="Google" id="ProtNLM"/>
    </source>
</evidence>
<keyword evidence="2" id="KW-1133">Transmembrane helix</keyword>
<keyword evidence="4" id="KW-1185">Reference proteome</keyword>
<organism evidence="3 4">
    <name type="scientific">Phycicoccus sonneratiae</name>
    <dbReference type="NCBI Taxonomy" id="2807628"/>
    <lineage>
        <taxon>Bacteria</taxon>
        <taxon>Bacillati</taxon>
        <taxon>Actinomycetota</taxon>
        <taxon>Actinomycetes</taxon>
        <taxon>Micrococcales</taxon>
        <taxon>Intrasporangiaceae</taxon>
        <taxon>Phycicoccus</taxon>
    </lineage>
</organism>
<feature type="region of interest" description="Disordered" evidence="1">
    <location>
        <begin position="86"/>
        <end position="126"/>
    </location>
</feature>
<accession>A0ABS2CMK5</accession>
<name>A0ABS2CMK5_9MICO</name>
<comment type="caution">
    <text evidence="3">The sequence shown here is derived from an EMBL/GenBank/DDBJ whole genome shotgun (WGS) entry which is preliminary data.</text>
</comment>
<feature type="transmembrane region" description="Helical" evidence="2">
    <location>
        <begin position="12"/>
        <end position="32"/>
    </location>
</feature>
<evidence type="ECO:0000313" key="4">
    <source>
        <dbReference type="Proteomes" id="UP001430172"/>
    </source>
</evidence>
<dbReference type="EMBL" id="JAFDVD010000012">
    <property type="protein sequence ID" value="MBM6401120.1"/>
    <property type="molecule type" value="Genomic_DNA"/>
</dbReference>
<evidence type="ECO:0000256" key="2">
    <source>
        <dbReference type="SAM" id="Phobius"/>
    </source>
</evidence>
<sequence length="126" mass="12894">MTAVTRGARDRRPLVVTGITAVVSLALVVLAARGGWLGPDVGRGDGFCEAAHPGWVRQPANTWSNLGFVVAGLAVAWHASRRDRLGGALAAHPGPPPRSPCSSSSSARGAWRCTPPSPTSAATSTC</sequence>